<proteinExistence type="inferred from homology"/>
<dbReference type="EMBL" id="CP011114">
    <property type="protein sequence ID" value="AKG33641.1"/>
    <property type="molecule type" value="Genomic_DNA"/>
</dbReference>
<feature type="domain" description="DUF83" evidence="14">
    <location>
        <begin position="105"/>
        <end position="200"/>
    </location>
</feature>
<evidence type="ECO:0000256" key="4">
    <source>
        <dbReference type="ARBA" id="ARBA00020049"/>
    </source>
</evidence>
<dbReference type="GO" id="GO:0051607">
    <property type="term" value="P:defense response to virus"/>
    <property type="evidence" value="ECO:0007669"/>
    <property type="project" value="UniProtKB-KW"/>
</dbReference>
<evidence type="ECO:0000256" key="8">
    <source>
        <dbReference type="ARBA" id="ARBA00022839"/>
    </source>
</evidence>
<reference evidence="15 16" key="1">
    <citation type="submission" date="2015-03" db="EMBL/GenBank/DDBJ databases">
        <authorList>
            <person name="Abdul Halim M."/>
        </authorList>
    </citation>
    <scope>NUCLEOTIDE SEQUENCE [LARGE SCALE GENOMIC DNA]</scope>
    <source>
        <strain evidence="15 16">ATCC 35681</strain>
    </source>
</reference>
<sequence length="219" mass="25231">MPDYNEDDYLLLSGIQHFNFCRRQWALIHVEQQWEENVRTLEGTYVHRIADQPHLREKRGNKLIVRALPVHSGTLGITGICDVVEFVRDPAGIPLSGEEGLYLPYPVEYKRGKPKKNDSDRSQLIAQLMCLEEMLACDLSLGYLYYNETKHRVEVPVTLSDREQVKAVLQEMHHYFAKKHTPKAKAGPHCQSCSLHNVCLPEMLKKRSVASYIESRLSE</sequence>
<keyword evidence="9 13" id="KW-0408">Iron</keyword>
<reference evidence="15 16" key="2">
    <citation type="journal article" date="2016" name="Genome Announc.">
        <title>Genome Sequence of a Gram-Positive Diazotroph, Paenibacillus durus Type Strain ATCC 35681.</title>
        <authorList>
            <person name="Halim M.A."/>
            <person name="Rahman A.Y."/>
            <person name="Sim K.S."/>
            <person name="Yam H.C."/>
            <person name="Rahim A.A."/>
            <person name="Ghazali A.H."/>
            <person name="Najimudin N."/>
        </authorList>
    </citation>
    <scope>NUCLEOTIDE SEQUENCE [LARGE SCALE GENOMIC DNA]</scope>
    <source>
        <strain evidence="15 16">ATCC 35681</strain>
    </source>
</reference>
<keyword evidence="7 13" id="KW-0378">Hydrolase</keyword>
<evidence type="ECO:0000256" key="2">
    <source>
        <dbReference type="ARBA" id="ARBA00009189"/>
    </source>
</evidence>
<comment type="cofactor">
    <cofactor evidence="13">
        <name>iron-sulfur cluster</name>
        <dbReference type="ChEBI" id="CHEBI:30408"/>
    </cofactor>
</comment>
<keyword evidence="12 13" id="KW-0464">Manganese</keyword>
<protein>
    <recommendedName>
        <fullName evidence="4 13">CRISPR-associated exonuclease Cas4</fullName>
        <ecNumber evidence="3 13">3.1.12.1</ecNumber>
    </recommendedName>
</protein>
<accession>A0A0F7CGM2</accession>
<comment type="cofactor">
    <cofactor evidence="1">
        <name>[4Fe-4S] cluster</name>
        <dbReference type="ChEBI" id="CHEBI:49883"/>
    </cofactor>
</comment>
<dbReference type="OrthoDB" id="9781776at2"/>
<organism evidence="15 16">
    <name type="scientific">Paenibacillus durus ATCC 35681</name>
    <dbReference type="NCBI Taxonomy" id="1333534"/>
    <lineage>
        <taxon>Bacteria</taxon>
        <taxon>Bacillati</taxon>
        <taxon>Bacillota</taxon>
        <taxon>Bacilli</taxon>
        <taxon>Bacillales</taxon>
        <taxon>Paenibacillaceae</taxon>
        <taxon>Paenibacillus</taxon>
    </lineage>
</organism>
<evidence type="ECO:0000256" key="6">
    <source>
        <dbReference type="ARBA" id="ARBA00022723"/>
    </source>
</evidence>
<keyword evidence="10 13" id="KW-0411">Iron-sulfur</keyword>
<dbReference type="Gene3D" id="3.90.320.10">
    <property type="match status" value="1"/>
</dbReference>
<evidence type="ECO:0000256" key="5">
    <source>
        <dbReference type="ARBA" id="ARBA00022722"/>
    </source>
</evidence>
<keyword evidence="8 13" id="KW-0269">Exonuclease</keyword>
<dbReference type="InterPro" id="IPR022765">
    <property type="entry name" value="Dna2/Cas4_DUF83"/>
</dbReference>
<dbReference type="PANTHER" id="PTHR36531:SF6">
    <property type="entry name" value="DNA REPLICATION ATP-DEPENDENT HELICASE_NUCLEASE DNA2"/>
    <property type="match status" value="1"/>
</dbReference>
<dbReference type="GO" id="GO:0004527">
    <property type="term" value="F:exonuclease activity"/>
    <property type="evidence" value="ECO:0007669"/>
    <property type="project" value="UniProtKB-KW"/>
</dbReference>
<evidence type="ECO:0000313" key="15">
    <source>
        <dbReference type="EMBL" id="AKG33641.1"/>
    </source>
</evidence>
<comment type="cofactor">
    <cofactor evidence="13">
        <name>Mg(2+)</name>
        <dbReference type="ChEBI" id="CHEBI:18420"/>
    </cofactor>
    <cofactor evidence="13">
        <name>Mn(2+)</name>
        <dbReference type="ChEBI" id="CHEBI:29035"/>
    </cofactor>
    <text evidence="13">Mg(2+) or Mn(2+) required for ssDNA cleavage activity.</text>
</comment>
<dbReference type="NCBIfam" id="TIGR00372">
    <property type="entry name" value="cas4"/>
    <property type="match status" value="1"/>
</dbReference>
<gene>
    <name evidence="15" type="ORF">VK70_02760</name>
</gene>
<dbReference type="GO" id="GO:0051536">
    <property type="term" value="F:iron-sulfur cluster binding"/>
    <property type="evidence" value="ECO:0007669"/>
    <property type="project" value="UniProtKB-KW"/>
</dbReference>
<keyword evidence="5 13" id="KW-0540">Nuclease</keyword>
<evidence type="ECO:0000256" key="9">
    <source>
        <dbReference type="ARBA" id="ARBA00023004"/>
    </source>
</evidence>
<evidence type="ECO:0000256" key="7">
    <source>
        <dbReference type="ARBA" id="ARBA00022801"/>
    </source>
</evidence>
<dbReference type="Pfam" id="PF01930">
    <property type="entry name" value="Cas_Cas4"/>
    <property type="match status" value="1"/>
</dbReference>
<evidence type="ECO:0000259" key="14">
    <source>
        <dbReference type="Pfam" id="PF01930"/>
    </source>
</evidence>
<evidence type="ECO:0000256" key="1">
    <source>
        <dbReference type="ARBA" id="ARBA00001966"/>
    </source>
</evidence>
<evidence type="ECO:0000256" key="10">
    <source>
        <dbReference type="ARBA" id="ARBA00023014"/>
    </source>
</evidence>
<evidence type="ECO:0000256" key="13">
    <source>
        <dbReference type="RuleBase" id="RU365022"/>
    </source>
</evidence>
<evidence type="ECO:0000256" key="12">
    <source>
        <dbReference type="ARBA" id="ARBA00023211"/>
    </source>
</evidence>
<dbReference type="GO" id="GO:0046872">
    <property type="term" value="F:metal ion binding"/>
    <property type="evidence" value="ECO:0007669"/>
    <property type="project" value="UniProtKB-KW"/>
</dbReference>
<dbReference type="PANTHER" id="PTHR36531">
    <property type="entry name" value="CRISPR-ASSOCIATED EXONUCLEASE CAS4"/>
    <property type="match status" value="1"/>
</dbReference>
<comment type="similarity">
    <text evidence="2 13">Belongs to the CRISPR-associated exonuclease Cas4 family.</text>
</comment>
<dbReference type="HOGENOM" id="CLU_102055_1_1_9"/>
<evidence type="ECO:0000313" key="16">
    <source>
        <dbReference type="Proteomes" id="UP000034189"/>
    </source>
</evidence>
<dbReference type="InterPro" id="IPR013343">
    <property type="entry name" value="CRISPR-assoc_prot_Cas4"/>
</dbReference>
<comment type="function">
    <text evidence="13">CRISPR (clustered regularly interspaced short palindromic repeat) is an adaptive immune system that provides protection against mobile genetic elements (viruses, transposable elements and conjugative plasmids). CRISPR clusters contain sequences complementary to antecedent mobile elements and target invading nucleic acids. CRISPR clusters are transcribed and processed into CRISPR RNA (crRNA).</text>
</comment>
<dbReference type="EC" id="3.1.12.1" evidence="3 13"/>
<dbReference type="RefSeq" id="WP_025695204.1">
    <property type="nucleotide sequence ID" value="NZ_ASQQ01000259.1"/>
</dbReference>
<keyword evidence="6 13" id="KW-0479">Metal-binding</keyword>
<dbReference type="Proteomes" id="UP000034189">
    <property type="component" value="Chromosome"/>
</dbReference>
<dbReference type="InterPro" id="IPR051827">
    <property type="entry name" value="Cas4_exonuclease"/>
</dbReference>
<evidence type="ECO:0000256" key="3">
    <source>
        <dbReference type="ARBA" id="ARBA00012768"/>
    </source>
</evidence>
<evidence type="ECO:0000256" key="11">
    <source>
        <dbReference type="ARBA" id="ARBA00023118"/>
    </source>
</evidence>
<dbReference type="InterPro" id="IPR011604">
    <property type="entry name" value="PDDEXK-like_dom_sf"/>
</dbReference>
<dbReference type="AlphaFoldDB" id="A0A0F7CGM2"/>
<dbReference type="PATRIC" id="fig|1333534.5.peg.598"/>
<name>A0A0F7CGM2_PAEDU</name>
<keyword evidence="11 13" id="KW-0051">Antiviral defense</keyword>